<dbReference type="AlphaFoldDB" id="A0A2H3AV55"/>
<sequence length="227" mass="25303">MRQLMDEILLSLKLGFLSLRILLFFGHHDRMRNPPRRLRGKPAIVHEAPSPIQRLTSSQHISCTDTSATANEITRHRSRPCLCGVYGSGECKWQFLYPYQMIIAIHEVLPVQDIDKRSGAPTLPPKPKPKTITDSQKRTFFVTPSRTTEDPTFAIIKTFAYSSPSLEGGAGPWVESQDGKLICLGCGCGHDSSAWPEHRDSCSGIEDAILRSMVDAWEIEARGKAQS</sequence>
<dbReference type="Proteomes" id="UP000218334">
    <property type="component" value="Unassembled WGS sequence"/>
</dbReference>
<evidence type="ECO:0000313" key="2">
    <source>
        <dbReference type="Proteomes" id="UP000218334"/>
    </source>
</evidence>
<evidence type="ECO:0000313" key="1">
    <source>
        <dbReference type="EMBL" id="PBK61440.1"/>
    </source>
</evidence>
<accession>A0A2H3AV55</accession>
<dbReference type="EMBL" id="KZ293476">
    <property type="protein sequence ID" value="PBK61440.1"/>
    <property type="molecule type" value="Genomic_DNA"/>
</dbReference>
<reference evidence="2" key="1">
    <citation type="journal article" date="2017" name="Nat. Ecol. Evol.">
        <title>Genome expansion and lineage-specific genetic innovations in the forest pathogenic fungi Armillaria.</title>
        <authorList>
            <person name="Sipos G."/>
            <person name="Prasanna A.N."/>
            <person name="Walter M.C."/>
            <person name="O'Connor E."/>
            <person name="Balint B."/>
            <person name="Krizsan K."/>
            <person name="Kiss B."/>
            <person name="Hess J."/>
            <person name="Varga T."/>
            <person name="Slot J."/>
            <person name="Riley R."/>
            <person name="Boka B."/>
            <person name="Rigling D."/>
            <person name="Barry K."/>
            <person name="Lee J."/>
            <person name="Mihaltcheva S."/>
            <person name="LaButti K."/>
            <person name="Lipzen A."/>
            <person name="Waldron R."/>
            <person name="Moloney N.M."/>
            <person name="Sperisen C."/>
            <person name="Kredics L."/>
            <person name="Vagvoelgyi C."/>
            <person name="Patrignani A."/>
            <person name="Fitzpatrick D."/>
            <person name="Nagy I."/>
            <person name="Doyle S."/>
            <person name="Anderson J.B."/>
            <person name="Grigoriev I.V."/>
            <person name="Gueldener U."/>
            <person name="Muensterkoetter M."/>
            <person name="Nagy L.G."/>
        </authorList>
    </citation>
    <scope>NUCLEOTIDE SEQUENCE [LARGE SCALE GENOMIC DNA]</scope>
    <source>
        <strain evidence="2">28-4</strain>
    </source>
</reference>
<keyword evidence="2" id="KW-1185">Reference proteome</keyword>
<organism evidence="1 2">
    <name type="scientific">Armillaria solidipes</name>
    <dbReference type="NCBI Taxonomy" id="1076256"/>
    <lineage>
        <taxon>Eukaryota</taxon>
        <taxon>Fungi</taxon>
        <taxon>Dikarya</taxon>
        <taxon>Basidiomycota</taxon>
        <taxon>Agaricomycotina</taxon>
        <taxon>Agaricomycetes</taxon>
        <taxon>Agaricomycetidae</taxon>
        <taxon>Agaricales</taxon>
        <taxon>Marasmiineae</taxon>
        <taxon>Physalacriaceae</taxon>
        <taxon>Armillaria</taxon>
    </lineage>
</organism>
<name>A0A2H3AV55_9AGAR</name>
<proteinExistence type="predicted"/>
<gene>
    <name evidence="1" type="ORF">ARMSODRAFT_1008801</name>
</gene>
<protein>
    <submittedName>
        <fullName evidence="1">Uncharacterized protein</fullName>
    </submittedName>
</protein>